<dbReference type="InterPro" id="IPR013806">
    <property type="entry name" value="Kringle-like"/>
</dbReference>
<dbReference type="SMART" id="SM00130">
    <property type="entry name" value="KR"/>
    <property type="match status" value="5"/>
</dbReference>
<dbReference type="AlphaFoldDB" id="A0A7R8X8B9"/>
<feature type="chain" id="PRO_5036402425" description="Kringle domain-containing protein" evidence="6">
    <location>
        <begin position="19"/>
        <end position="984"/>
    </location>
</feature>
<dbReference type="Proteomes" id="UP000677054">
    <property type="component" value="Unassembled WGS sequence"/>
</dbReference>
<feature type="domain" description="Kringle" evidence="7">
    <location>
        <begin position="505"/>
        <end position="586"/>
    </location>
</feature>
<keyword evidence="3" id="KW-0677">Repeat</keyword>
<dbReference type="InterPro" id="IPR050759">
    <property type="entry name" value="Serine_protease_kringle"/>
</dbReference>
<dbReference type="PRINTS" id="PR00018">
    <property type="entry name" value="KRINGLE"/>
</dbReference>
<dbReference type="PROSITE" id="PS00021">
    <property type="entry name" value="KRINGLE_1"/>
    <property type="match status" value="5"/>
</dbReference>
<gene>
    <name evidence="8" type="ORF">DSTB1V02_LOCUS2932</name>
</gene>
<feature type="signal peptide" evidence="6">
    <location>
        <begin position="1"/>
        <end position="18"/>
    </location>
</feature>
<evidence type="ECO:0000256" key="2">
    <source>
        <dbReference type="ARBA" id="ARBA00022614"/>
    </source>
</evidence>
<dbReference type="PROSITE" id="PS50070">
    <property type="entry name" value="KRINGLE_2"/>
    <property type="match status" value="5"/>
</dbReference>
<dbReference type="OrthoDB" id="1915767at2759"/>
<accession>A0A7R8X8B9</accession>
<comment type="caution">
    <text evidence="5">Lacks conserved residue(s) required for the propagation of feature annotation.</text>
</comment>
<dbReference type="SUPFAM" id="SSF52058">
    <property type="entry name" value="L domain-like"/>
    <property type="match status" value="1"/>
</dbReference>
<dbReference type="InterPro" id="IPR032675">
    <property type="entry name" value="LRR_dom_sf"/>
</dbReference>
<feature type="domain" description="Kringle" evidence="7">
    <location>
        <begin position="804"/>
        <end position="878"/>
    </location>
</feature>
<dbReference type="InterPro" id="IPR000001">
    <property type="entry name" value="Kringle"/>
</dbReference>
<keyword evidence="2" id="KW-0433">Leucine-rich repeat</keyword>
<keyword evidence="1 5" id="KW-0420">Kringle</keyword>
<evidence type="ECO:0000256" key="3">
    <source>
        <dbReference type="ARBA" id="ARBA00022737"/>
    </source>
</evidence>
<reference evidence="8" key="1">
    <citation type="submission" date="2020-11" db="EMBL/GenBank/DDBJ databases">
        <authorList>
            <person name="Tran Van P."/>
        </authorList>
    </citation>
    <scope>NUCLEOTIDE SEQUENCE</scope>
</reference>
<feature type="domain" description="Kringle" evidence="7">
    <location>
        <begin position="905"/>
        <end position="984"/>
    </location>
</feature>
<dbReference type="Gene3D" id="2.40.20.10">
    <property type="entry name" value="Plasminogen Kringle 4"/>
    <property type="match status" value="5"/>
</dbReference>
<dbReference type="Gene3D" id="3.80.10.10">
    <property type="entry name" value="Ribonuclease Inhibitor"/>
    <property type="match status" value="2"/>
</dbReference>
<keyword evidence="9" id="KW-1185">Reference proteome</keyword>
<proteinExistence type="predicted"/>
<dbReference type="PANTHER" id="PTHR24261">
    <property type="entry name" value="PLASMINOGEN-RELATED"/>
    <property type="match status" value="1"/>
</dbReference>
<evidence type="ECO:0000256" key="4">
    <source>
        <dbReference type="ARBA" id="ARBA00023157"/>
    </source>
</evidence>
<evidence type="ECO:0000313" key="8">
    <source>
        <dbReference type="EMBL" id="CAD7242994.1"/>
    </source>
</evidence>
<dbReference type="PROSITE" id="PS51450">
    <property type="entry name" value="LRR"/>
    <property type="match status" value="1"/>
</dbReference>
<organism evidence="8">
    <name type="scientific">Darwinula stevensoni</name>
    <dbReference type="NCBI Taxonomy" id="69355"/>
    <lineage>
        <taxon>Eukaryota</taxon>
        <taxon>Metazoa</taxon>
        <taxon>Ecdysozoa</taxon>
        <taxon>Arthropoda</taxon>
        <taxon>Crustacea</taxon>
        <taxon>Oligostraca</taxon>
        <taxon>Ostracoda</taxon>
        <taxon>Podocopa</taxon>
        <taxon>Podocopida</taxon>
        <taxon>Darwinulocopina</taxon>
        <taxon>Darwinuloidea</taxon>
        <taxon>Darwinulidae</taxon>
        <taxon>Darwinula</taxon>
    </lineage>
</organism>
<keyword evidence="6" id="KW-0732">Signal</keyword>
<dbReference type="InterPro" id="IPR003591">
    <property type="entry name" value="Leu-rich_rpt_typical-subtyp"/>
</dbReference>
<keyword evidence="4 5" id="KW-1015">Disulfide bond</keyword>
<evidence type="ECO:0000259" key="7">
    <source>
        <dbReference type="PROSITE" id="PS50070"/>
    </source>
</evidence>
<sequence length="984" mass="109860">MEPVAYLCLAFLLPAVAGQGRCPEADEIRPCTCAGHDPDGGFHESDLDCSRARTSEEISSAFRTGSWPTTRFWEFRLEDNEDVKKLPKGVLGLVSFQAIRIDNTNVETVHPSAILQSNDRLLVLEIQNSRLKAFPSHILPQLPNLLTLNLRNNSLTVLPAVESFNLRVLHLPFNNITRVEEDGWATPNLRVLDVGSNLKGKPHDFLYLYDLAKTTASSNLGPTLSTGLLQFNSLTLKTVGLSENKIAIIEPDAITGLTPDTEVFLNGNNISKLPEEVFRPMLELLSQGTGALHLQENPIECDCTLDWLVSDSTILKSVRGTCVDGTDFGSLTLNCRTCPHECVSREEASSCEPGTVITTNVDNCQSSELCCQRTAPEASTTSSPAPAVVVECKTDYPRIENAEESFEGWTGESPAPDGGQVLFTCKQGFTDGSATHMATCSSSTKDAWSATFKEDERTTLCPPSSLSPETPKLIGGLAWRIKLLGLNSPSGVASTTYSDCRLTEKGREYIGTKDKTETGKECLRWDSMPHGIPKDFSSIEDYEGHFPNRDSWSQENFCRNPSGKERPWCFVSDPEIMWEYCDIPMCDDKDPPECKVTQQGGEYIGRKNVTLSGLPCRPWASSALHPEAFADADAIDGQHNFCRNPDGKVAPWCYYAVTIHGDGDGDDSGWEFCDVHFCDIQPSDQYLQPHEGETEQHVYPECRLSERGKEYVGKASKTETGTPCLRWDSQPYGMPWDFFNQTIPYEKHFLGASATPHENYCRNPGLHRRRPWCFVSDPHVKWEYCDIPLCDDKTPPECKQTELGGEYAGRLNVTLSGTPCQRWLTLDPKNRGVWDFLSQFPDGLDGSHNFCRNADRGFGPWCYTASALQWEYCDVPFCPSAEGERCRVRVSGKCVDPQECKRTKNGIEYIGTLNTTASGYPCQAWMSRRPNWHEMGYRTIAQFPDELYPSHNFCRNPDSTDDGPWCYIGSGRNPRWEYCEVPMC</sequence>
<dbReference type="EMBL" id="CAJPEV010000350">
    <property type="protein sequence ID" value="CAG0884308.1"/>
    <property type="molecule type" value="Genomic_DNA"/>
</dbReference>
<dbReference type="PANTHER" id="PTHR24261:SF7">
    <property type="entry name" value="KRINGLE DOMAIN-CONTAINING PROTEIN"/>
    <property type="match status" value="1"/>
</dbReference>
<evidence type="ECO:0000313" key="9">
    <source>
        <dbReference type="Proteomes" id="UP000677054"/>
    </source>
</evidence>
<name>A0A7R8X8B9_9CRUS</name>
<feature type="disulfide bond" evidence="5">
    <location>
        <begin position="558"/>
        <end position="581"/>
    </location>
</feature>
<dbReference type="EMBL" id="LR899867">
    <property type="protein sequence ID" value="CAD7242994.1"/>
    <property type="molecule type" value="Genomic_DNA"/>
</dbReference>
<protein>
    <recommendedName>
        <fullName evidence="7">Kringle domain-containing protein</fullName>
    </recommendedName>
</protein>
<dbReference type="Pfam" id="PF00051">
    <property type="entry name" value="Kringle"/>
    <property type="match status" value="5"/>
</dbReference>
<dbReference type="InterPro" id="IPR018056">
    <property type="entry name" value="Kringle_CS"/>
</dbReference>
<evidence type="ECO:0000256" key="5">
    <source>
        <dbReference type="PROSITE-ProRule" id="PRU00121"/>
    </source>
</evidence>
<evidence type="ECO:0000256" key="6">
    <source>
        <dbReference type="SAM" id="SignalP"/>
    </source>
</evidence>
<feature type="domain" description="Kringle" evidence="7">
    <location>
        <begin position="707"/>
        <end position="790"/>
    </location>
</feature>
<evidence type="ECO:0000256" key="1">
    <source>
        <dbReference type="ARBA" id="ARBA00022572"/>
    </source>
</evidence>
<dbReference type="InterPro" id="IPR038178">
    <property type="entry name" value="Kringle_sf"/>
</dbReference>
<feature type="domain" description="Kringle" evidence="7">
    <location>
        <begin position="599"/>
        <end position="678"/>
    </location>
</feature>
<dbReference type="InterPro" id="IPR001611">
    <property type="entry name" value="Leu-rich_rpt"/>
</dbReference>
<dbReference type="SUPFAM" id="SSF57440">
    <property type="entry name" value="Kringle-like"/>
    <property type="match status" value="5"/>
</dbReference>
<dbReference type="CDD" id="cd00108">
    <property type="entry name" value="KR"/>
    <property type="match status" value="4"/>
</dbReference>
<dbReference type="SMART" id="SM00369">
    <property type="entry name" value="LRR_TYP"/>
    <property type="match status" value="2"/>
</dbReference>